<dbReference type="SMART" id="SM00847">
    <property type="entry name" value="HA2"/>
    <property type="match status" value="1"/>
</dbReference>
<dbReference type="Gene3D" id="3.40.50.300">
    <property type="entry name" value="P-loop containing nucleotide triphosphate hydrolases"/>
    <property type="match status" value="2"/>
</dbReference>
<dbReference type="Pfam" id="PF08482">
    <property type="entry name" value="HrpB_C"/>
    <property type="match status" value="1"/>
</dbReference>
<dbReference type="GO" id="GO:0004386">
    <property type="term" value="F:helicase activity"/>
    <property type="evidence" value="ECO:0007669"/>
    <property type="project" value="UniProtKB-KW"/>
</dbReference>
<dbReference type="Gene3D" id="1.20.120.1080">
    <property type="match status" value="1"/>
</dbReference>
<dbReference type="InterPro" id="IPR048333">
    <property type="entry name" value="HA2_WH"/>
</dbReference>
<dbReference type="GO" id="GO:0016787">
    <property type="term" value="F:hydrolase activity"/>
    <property type="evidence" value="ECO:0007669"/>
    <property type="project" value="UniProtKB-KW"/>
</dbReference>
<proteinExistence type="predicted"/>
<dbReference type="HOGENOM" id="CLU_001832_5_6_7"/>
<feature type="domain" description="Helicase C-terminal" evidence="7">
    <location>
        <begin position="213"/>
        <end position="377"/>
    </location>
</feature>
<sequence length="822" mass="90134">MSTNSRDWAGMPPLPIDAILPELADTLTTGAACLVHAPPGSGKTTRIPLALLASAWLGKNKILMLEPRRLAARAAARHMAGLLGEKAGARVGYRTRLDIRVSSATRIEVVTEGILTRMLQHDPELSGYACVIFDEYHERSLQADLGLALCLEVRAALRPDLRLIVMSATLDAKAVADLIAPCRIVECPGQPHAVETRYLRVSGRFLEERMAFAIRHALTTEHGSILAFLPGAREIRRTAELLGPPGAGVEIHPLLGALTATEQDKAIAPPAPGTRKIVLTTAIAETSLTIEGVRIVIDSGLSRLPRFDPKSSMTVLVTEPAALATVTQRRGRAGRTEPGICFRIWDQTDEISRKPYPAPEMLEADLAPLVLDLALWGTTDPATLSWLTPPPPGHFNSALRLLQSLEALDDQGRITPHGREMALLPLHPRLGHMVLSARKHGLGPTAAALAAILGEPGRSMRGSSDLRDSLRIHPSTLSRKDTLRASMEQIARLASINLEQPDPEAAGILTALAYPDRIARRQEDGSYRLTSGRKAVWPGPSTLAGHEFLAIADLDGDAAGAKIWQSAPLSWDELQTHFRQQFRKEDEVRFDPLKDRVVSLRKIMLDTLCMREEKLGTDPETVTSALLRGQKDLARLNWSEECKNLRDRIRFLRSLDPAWPDMSDQALLESINEWLAPFATGARSQADLGKINLLQALKALVGWDKMRELDRQAPEFMTVPTGAHRRIDYSPESGPALPVKLQEMFGCATTPTLADGGYALVLHLLSPAGRPLQVTRDLPSFWKNAYPLVRAEMRGRYPKHPWPEDPATAMPTAKTKKAMTPR</sequence>
<evidence type="ECO:0000256" key="2">
    <source>
        <dbReference type="ARBA" id="ARBA00022801"/>
    </source>
</evidence>
<dbReference type="KEGG" id="dba:Dbac_0559"/>
<dbReference type="SUPFAM" id="SSF52540">
    <property type="entry name" value="P-loop containing nucleoside triphosphate hydrolases"/>
    <property type="match status" value="1"/>
</dbReference>
<evidence type="ECO:0000313" key="8">
    <source>
        <dbReference type="EMBL" id="ACU88683.1"/>
    </source>
</evidence>
<dbReference type="SMART" id="SM00487">
    <property type="entry name" value="DEXDc"/>
    <property type="match status" value="1"/>
</dbReference>
<keyword evidence="1" id="KW-0547">Nucleotide-binding</keyword>
<reference evidence="8 9" key="1">
    <citation type="journal article" date="2009" name="Stand. Genomic Sci.">
        <title>Complete genome sequence of Desulfomicrobium baculatum type strain (X).</title>
        <authorList>
            <person name="Copeland A."/>
            <person name="Spring S."/>
            <person name="Goker M."/>
            <person name="Schneider S."/>
            <person name="Lapidus A."/>
            <person name="Del Rio T.G."/>
            <person name="Tice H."/>
            <person name="Cheng J.F."/>
            <person name="Chen F."/>
            <person name="Nolan M."/>
            <person name="Bruce D."/>
            <person name="Goodwin L."/>
            <person name="Pitluck S."/>
            <person name="Ivanova N."/>
            <person name="Mavrommatis K."/>
            <person name="Ovchinnikova G."/>
            <person name="Pati A."/>
            <person name="Chen A."/>
            <person name="Palaniappan K."/>
            <person name="Land M."/>
            <person name="Hauser L."/>
            <person name="Chang Y.J."/>
            <person name="Jeffries C.C."/>
            <person name="Meincke L."/>
            <person name="Sims D."/>
            <person name="Brettin T."/>
            <person name="Detter J.C."/>
            <person name="Han C."/>
            <person name="Chain P."/>
            <person name="Bristow J."/>
            <person name="Eisen J.A."/>
            <person name="Markowitz V."/>
            <person name="Hugenholtz P."/>
            <person name="Kyrpides N.C."/>
            <person name="Klenk H.P."/>
            <person name="Lucas S."/>
        </authorList>
    </citation>
    <scope>NUCLEOTIDE SEQUENCE [LARGE SCALE GENOMIC DNA]</scope>
    <source>
        <strain evidence="9">DSM 4028 / VKM B-1378 / X</strain>
    </source>
</reference>
<dbReference type="InterPro" id="IPR007502">
    <property type="entry name" value="Helicase-assoc_dom"/>
</dbReference>
<dbReference type="InterPro" id="IPR010225">
    <property type="entry name" value="HrpB"/>
</dbReference>
<dbReference type="Pfam" id="PF00270">
    <property type="entry name" value="DEAD"/>
    <property type="match status" value="1"/>
</dbReference>
<dbReference type="InterPro" id="IPR014001">
    <property type="entry name" value="Helicase_ATP-bd"/>
</dbReference>
<dbReference type="PIRSF" id="PIRSF005496">
    <property type="entry name" value="ATP_hel_hrpB"/>
    <property type="match status" value="1"/>
</dbReference>
<dbReference type="GO" id="GO:0003676">
    <property type="term" value="F:nucleic acid binding"/>
    <property type="evidence" value="ECO:0007669"/>
    <property type="project" value="InterPro"/>
</dbReference>
<feature type="domain" description="Helicase ATP-binding" evidence="6">
    <location>
        <begin position="24"/>
        <end position="188"/>
    </location>
</feature>
<dbReference type="PROSITE" id="PS51192">
    <property type="entry name" value="HELICASE_ATP_BIND_1"/>
    <property type="match status" value="1"/>
</dbReference>
<organism evidence="8 9">
    <name type="scientific">Desulfomicrobium baculatum (strain DSM 4028 / VKM B-1378 / X)</name>
    <name type="common">Desulfovibrio baculatus</name>
    <dbReference type="NCBI Taxonomy" id="525897"/>
    <lineage>
        <taxon>Bacteria</taxon>
        <taxon>Pseudomonadati</taxon>
        <taxon>Thermodesulfobacteriota</taxon>
        <taxon>Desulfovibrionia</taxon>
        <taxon>Desulfovibrionales</taxon>
        <taxon>Desulfomicrobiaceae</taxon>
        <taxon>Desulfomicrobium</taxon>
    </lineage>
</organism>
<keyword evidence="3 8" id="KW-0347">Helicase</keyword>
<dbReference type="InterPro" id="IPR011545">
    <property type="entry name" value="DEAD/DEAH_box_helicase_dom"/>
</dbReference>
<dbReference type="PANTHER" id="PTHR43519:SF1">
    <property type="entry name" value="ATP-DEPENDENT RNA HELICASE HRPB"/>
    <property type="match status" value="1"/>
</dbReference>
<dbReference type="Proteomes" id="UP000002216">
    <property type="component" value="Chromosome"/>
</dbReference>
<evidence type="ECO:0000313" key="9">
    <source>
        <dbReference type="Proteomes" id="UP000002216"/>
    </source>
</evidence>
<dbReference type="Pfam" id="PF00271">
    <property type="entry name" value="Helicase_C"/>
    <property type="match status" value="1"/>
</dbReference>
<evidence type="ECO:0000256" key="4">
    <source>
        <dbReference type="ARBA" id="ARBA00022840"/>
    </source>
</evidence>
<name>C7LWJ1_DESBD</name>
<evidence type="ECO:0000259" key="6">
    <source>
        <dbReference type="PROSITE" id="PS51192"/>
    </source>
</evidence>
<dbReference type="AlphaFoldDB" id="C7LWJ1"/>
<dbReference type="PANTHER" id="PTHR43519">
    <property type="entry name" value="ATP-DEPENDENT RNA HELICASE HRPB"/>
    <property type="match status" value="1"/>
</dbReference>
<dbReference type="CDD" id="cd17990">
    <property type="entry name" value="DEXHc_HrpB"/>
    <property type="match status" value="1"/>
</dbReference>
<evidence type="ECO:0000256" key="1">
    <source>
        <dbReference type="ARBA" id="ARBA00022741"/>
    </source>
</evidence>
<keyword evidence="2" id="KW-0378">Hydrolase</keyword>
<protein>
    <submittedName>
        <fullName evidence="8">ATP-dependent helicase HrpB</fullName>
    </submittedName>
</protein>
<dbReference type="InterPro" id="IPR049614">
    <property type="entry name" value="HrpB_DEXH"/>
</dbReference>
<dbReference type="Pfam" id="PF04408">
    <property type="entry name" value="WHD_HA2"/>
    <property type="match status" value="1"/>
</dbReference>
<dbReference type="PROSITE" id="PS51194">
    <property type="entry name" value="HELICASE_CTER"/>
    <property type="match status" value="1"/>
</dbReference>
<dbReference type="CDD" id="cd18791">
    <property type="entry name" value="SF2_C_RHA"/>
    <property type="match status" value="1"/>
</dbReference>
<dbReference type="eggNOG" id="COG1643">
    <property type="taxonomic scope" value="Bacteria"/>
</dbReference>
<keyword evidence="9" id="KW-1185">Reference proteome</keyword>
<dbReference type="EMBL" id="CP001629">
    <property type="protein sequence ID" value="ACU88683.1"/>
    <property type="molecule type" value="Genomic_DNA"/>
</dbReference>
<dbReference type="InterPro" id="IPR027417">
    <property type="entry name" value="P-loop_NTPase"/>
</dbReference>
<accession>C7LWJ1</accession>
<dbReference type="SMART" id="SM00490">
    <property type="entry name" value="HELICc"/>
    <property type="match status" value="1"/>
</dbReference>
<dbReference type="InterPro" id="IPR001650">
    <property type="entry name" value="Helicase_C-like"/>
</dbReference>
<evidence type="ECO:0000259" key="7">
    <source>
        <dbReference type="PROSITE" id="PS51194"/>
    </source>
</evidence>
<evidence type="ECO:0000256" key="3">
    <source>
        <dbReference type="ARBA" id="ARBA00022806"/>
    </source>
</evidence>
<dbReference type="InterPro" id="IPR013689">
    <property type="entry name" value="RNA_helicase_ATP-dep_HrpB_C"/>
</dbReference>
<keyword evidence="4" id="KW-0067">ATP-binding</keyword>
<dbReference type="NCBIfam" id="TIGR01970">
    <property type="entry name" value="DEAH_box_HrpB"/>
    <property type="match status" value="1"/>
</dbReference>
<dbReference type="FunFam" id="3.40.50.300:FF:002125">
    <property type="entry name" value="ATP-dependent helicase HrpB"/>
    <property type="match status" value="1"/>
</dbReference>
<gene>
    <name evidence="8" type="ordered locus">Dbac_0559</name>
</gene>
<evidence type="ECO:0000256" key="5">
    <source>
        <dbReference type="SAM" id="MobiDB-lite"/>
    </source>
</evidence>
<feature type="region of interest" description="Disordered" evidence="5">
    <location>
        <begin position="800"/>
        <end position="822"/>
    </location>
</feature>
<dbReference type="GO" id="GO:0005524">
    <property type="term" value="F:ATP binding"/>
    <property type="evidence" value="ECO:0007669"/>
    <property type="project" value="UniProtKB-KW"/>
</dbReference>
<dbReference type="STRING" id="525897.Dbac_0559"/>